<dbReference type="PANTHER" id="PTHR31356">
    <property type="entry name" value="THYLAKOID LUMENAL 29 KDA PROTEIN, CHLOROPLASTIC-RELATED"/>
    <property type="match status" value="1"/>
</dbReference>
<dbReference type="AlphaFoldDB" id="A0A8J5Y3N9"/>
<comment type="cofactor">
    <cofactor evidence="5">
        <name>Ca(2+)</name>
        <dbReference type="ChEBI" id="CHEBI:29108"/>
    </cofactor>
    <text evidence="5">Binds 2 calcium ions per subunit.</text>
</comment>
<dbReference type="InterPro" id="IPR010255">
    <property type="entry name" value="Haem_peroxidase_sf"/>
</dbReference>
<name>A0A8J5Y3N9_DIALT</name>
<reference evidence="8" key="1">
    <citation type="submission" date="2021-05" db="EMBL/GenBank/DDBJ databases">
        <title>The genome of the haptophyte Pavlova lutheri (Diacronema luteri, Pavlovales) - a model for lipid biosynthesis in eukaryotic algae.</title>
        <authorList>
            <person name="Hulatt C.J."/>
            <person name="Posewitz M.C."/>
        </authorList>
    </citation>
    <scope>NUCLEOTIDE SEQUENCE</scope>
    <source>
        <strain evidence="8">NIVA-4/92</strain>
    </source>
</reference>
<comment type="similarity">
    <text evidence="1">Belongs to the peroxidase family. Ligninase subfamily.</text>
</comment>
<keyword evidence="9" id="KW-1185">Reference proteome</keyword>
<comment type="cofactor">
    <cofactor evidence="5">
        <name>heme b</name>
        <dbReference type="ChEBI" id="CHEBI:60344"/>
    </cofactor>
    <text evidence="5">Binds 1 heme b (iron(II)-protoporphyrin IX) group per subunit.</text>
</comment>
<dbReference type="GO" id="GO:0004601">
    <property type="term" value="F:peroxidase activity"/>
    <property type="evidence" value="ECO:0007669"/>
    <property type="project" value="InterPro"/>
</dbReference>
<dbReference type="GO" id="GO:0020037">
    <property type="term" value="F:heme binding"/>
    <property type="evidence" value="ECO:0007669"/>
    <property type="project" value="InterPro"/>
</dbReference>
<gene>
    <name evidence="8" type="ORF">KFE25_008930</name>
</gene>
<dbReference type="InterPro" id="IPR044831">
    <property type="entry name" value="Ccp1-like"/>
</dbReference>
<keyword evidence="5" id="KW-0349">Heme</keyword>
<dbReference type="GO" id="GO:0042744">
    <property type="term" value="P:hydrogen peroxide catabolic process"/>
    <property type="evidence" value="ECO:0007669"/>
    <property type="project" value="TreeGrafter"/>
</dbReference>
<evidence type="ECO:0000256" key="6">
    <source>
        <dbReference type="SAM" id="MobiDB-lite"/>
    </source>
</evidence>
<dbReference type="PANTHER" id="PTHR31356:SF58">
    <property type="entry name" value="CYTOCHROME C PEROXIDASE, MITOCHONDRIAL"/>
    <property type="match status" value="1"/>
</dbReference>
<sequence>MAERVVVTFEHPEGKTALDAALSRAPSGAIRVVRWLSCTKGLVAELTDSGRALLLAAAGVTLHPKPPPHASYRAAAAQQAAGRQLSPADAAVASNRFRRAVRADLAAGASSFAGSADASVAKLVNLAFHDAATFSAADGEGGADGCVDVRLEHNRGLEGVLQMVERARLAHGPPTLSRADAIVLAAIVALAHSGGPTVPFWHGRVDAPCEAEPARFPTAEPQGRSAISEVEESLVVRLGLSPKEAVALMAAHGLGRASLAISGYTGAWTAPSERARFGSHFYARMLDQRWSRRQRYVGDGPADVRTSWVRPQLKAKLLNTDVALAFDLDGGACDQIGGRVNMTLDTSRVCPPRDDDFGAAARLFARDERALLDTFASAFEKLSTRGWAGLQLEPGPEQPHADALPSALRVWPATLVAALLLVAAARLLSRFGAAPCTRTGLPSGQALPESLGKLFPPKPGPIHVEEDEVLVTATSCRRGSLGGSTASRRRESVSAPDDGTSPTALLSPTRDGAHVVPLASPGGRLCAK</sequence>
<feature type="binding site" description="axial binding residue" evidence="5">
    <location>
        <position position="252"/>
    </location>
    <ligand>
        <name>heme b</name>
        <dbReference type="ChEBI" id="CHEBI:60344"/>
    </ligand>
    <ligandPart>
        <name>Fe</name>
        <dbReference type="ChEBI" id="CHEBI:18248"/>
    </ligandPart>
</feature>
<dbReference type="EMBL" id="JAGTXO010000001">
    <property type="protein sequence ID" value="KAG8470509.1"/>
    <property type="molecule type" value="Genomic_DNA"/>
</dbReference>
<feature type="binding site" evidence="5">
    <location>
        <position position="144"/>
    </location>
    <ligand>
        <name>Ca(2+)</name>
        <dbReference type="ChEBI" id="CHEBI:29108"/>
        <label>1</label>
    </ligand>
</feature>
<keyword evidence="2" id="KW-0560">Oxidoreductase</keyword>
<evidence type="ECO:0000256" key="1">
    <source>
        <dbReference type="ARBA" id="ARBA00006089"/>
    </source>
</evidence>
<evidence type="ECO:0000313" key="8">
    <source>
        <dbReference type="EMBL" id="KAG8470509.1"/>
    </source>
</evidence>
<proteinExistence type="inferred from homology"/>
<protein>
    <recommendedName>
        <fullName evidence="7">Plant heme peroxidase family profile domain-containing protein</fullName>
    </recommendedName>
</protein>
<evidence type="ECO:0000313" key="9">
    <source>
        <dbReference type="Proteomes" id="UP000751190"/>
    </source>
</evidence>
<dbReference type="PROSITE" id="PS50873">
    <property type="entry name" value="PEROXIDASE_4"/>
    <property type="match status" value="1"/>
</dbReference>
<dbReference type="OrthoDB" id="2113341at2759"/>
<evidence type="ECO:0000259" key="7">
    <source>
        <dbReference type="PROSITE" id="PS50873"/>
    </source>
</evidence>
<dbReference type="SUPFAM" id="SSF48113">
    <property type="entry name" value="Heme-dependent peroxidases"/>
    <property type="match status" value="1"/>
</dbReference>
<dbReference type="PRINTS" id="PR00458">
    <property type="entry name" value="PEROXIDASE"/>
</dbReference>
<keyword evidence="5" id="KW-0479">Metal-binding</keyword>
<dbReference type="GO" id="GO:0046872">
    <property type="term" value="F:metal ion binding"/>
    <property type="evidence" value="ECO:0007669"/>
    <property type="project" value="UniProtKB-KW"/>
</dbReference>
<evidence type="ECO:0000256" key="5">
    <source>
        <dbReference type="PIRSR" id="PIRSR601621-2"/>
    </source>
</evidence>
<dbReference type="PRINTS" id="PR00462">
    <property type="entry name" value="LIGNINASE"/>
</dbReference>
<dbReference type="Proteomes" id="UP000751190">
    <property type="component" value="Unassembled WGS sequence"/>
</dbReference>
<feature type="binding site" evidence="5">
    <location>
        <position position="130"/>
    </location>
    <ligand>
        <name>Ca(2+)</name>
        <dbReference type="ChEBI" id="CHEBI:29108"/>
        <label>1</label>
    </ligand>
</feature>
<feature type="region of interest" description="Disordered" evidence="6">
    <location>
        <begin position="476"/>
        <end position="528"/>
    </location>
</feature>
<comment type="caution">
    <text evidence="8">The sequence shown here is derived from an EMBL/GenBank/DDBJ whole genome shotgun (WGS) entry which is preliminary data.</text>
</comment>
<feature type="binding site" evidence="5">
    <location>
        <position position="142"/>
    </location>
    <ligand>
        <name>Ca(2+)</name>
        <dbReference type="ChEBI" id="CHEBI:29108"/>
        <label>1</label>
    </ligand>
</feature>
<dbReference type="Gene3D" id="1.10.420.10">
    <property type="entry name" value="Peroxidase, domain 2"/>
    <property type="match status" value="1"/>
</dbReference>
<feature type="active site" description="Proton acceptor" evidence="4">
    <location>
        <position position="129"/>
    </location>
</feature>
<dbReference type="GO" id="GO:0034599">
    <property type="term" value="P:cellular response to oxidative stress"/>
    <property type="evidence" value="ECO:0007669"/>
    <property type="project" value="InterPro"/>
</dbReference>
<dbReference type="Pfam" id="PF00141">
    <property type="entry name" value="peroxidase"/>
    <property type="match status" value="1"/>
</dbReference>
<dbReference type="InterPro" id="IPR001621">
    <property type="entry name" value="Ligninase"/>
</dbReference>
<dbReference type="GO" id="GO:0000302">
    <property type="term" value="P:response to reactive oxygen species"/>
    <property type="evidence" value="ECO:0007669"/>
    <property type="project" value="TreeGrafter"/>
</dbReference>
<evidence type="ECO:0000256" key="3">
    <source>
        <dbReference type="ARBA" id="ARBA00023180"/>
    </source>
</evidence>
<organism evidence="8 9">
    <name type="scientific">Diacronema lutheri</name>
    <name type="common">Unicellular marine alga</name>
    <name type="synonym">Monochrysis lutheri</name>
    <dbReference type="NCBI Taxonomy" id="2081491"/>
    <lineage>
        <taxon>Eukaryota</taxon>
        <taxon>Haptista</taxon>
        <taxon>Haptophyta</taxon>
        <taxon>Pavlovophyceae</taxon>
        <taxon>Pavlovales</taxon>
        <taxon>Pavlovaceae</taxon>
        <taxon>Diacronema</taxon>
    </lineage>
</organism>
<keyword evidence="5" id="KW-0408">Iron</keyword>
<evidence type="ECO:0000256" key="4">
    <source>
        <dbReference type="PIRSR" id="PIRSR601621-1"/>
    </source>
</evidence>
<dbReference type="Gene3D" id="1.10.520.10">
    <property type="match status" value="1"/>
</dbReference>
<keyword evidence="3" id="KW-0325">Glycoprotein</keyword>
<keyword evidence="5" id="KW-0106">Calcium</keyword>
<accession>A0A8J5Y3N9</accession>
<evidence type="ECO:0000256" key="2">
    <source>
        <dbReference type="ARBA" id="ARBA00023002"/>
    </source>
</evidence>
<dbReference type="InterPro" id="IPR002016">
    <property type="entry name" value="Haem_peroxidase"/>
</dbReference>
<feature type="domain" description="Plant heme peroxidase family profile" evidence="7">
    <location>
        <begin position="112"/>
        <end position="409"/>
    </location>
</feature>